<evidence type="ECO:0000256" key="1">
    <source>
        <dbReference type="SAM" id="Phobius"/>
    </source>
</evidence>
<organism evidence="3 4">
    <name type="scientific">Heterostelium pallidum (strain ATCC 26659 / Pp 5 / PN500)</name>
    <name type="common">Cellular slime mold</name>
    <name type="synonym">Polysphondylium pallidum</name>
    <dbReference type="NCBI Taxonomy" id="670386"/>
    <lineage>
        <taxon>Eukaryota</taxon>
        <taxon>Amoebozoa</taxon>
        <taxon>Evosea</taxon>
        <taxon>Eumycetozoa</taxon>
        <taxon>Dictyostelia</taxon>
        <taxon>Acytosteliales</taxon>
        <taxon>Acytosteliaceae</taxon>
        <taxon>Heterostelium</taxon>
    </lineage>
</organism>
<dbReference type="PANTHER" id="PTHR32026:SF10">
    <property type="entry name" value="METHYLTRANSFERASE-LIKE PROTEIN 24-RELATED"/>
    <property type="match status" value="1"/>
</dbReference>
<dbReference type="EMBL" id="ADBJ01000028">
    <property type="protein sequence ID" value="EFA80773.1"/>
    <property type="molecule type" value="Genomic_DNA"/>
</dbReference>
<keyword evidence="1" id="KW-0472">Membrane</keyword>
<evidence type="ECO:0000313" key="3">
    <source>
        <dbReference type="EMBL" id="EFA80773.1"/>
    </source>
</evidence>
<name>D3BCY1_HETP5</name>
<dbReference type="GeneID" id="31361841"/>
<feature type="transmembrane region" description="Helical" evidence="1">
    <location>
        <begin position="55"/>
        <end position="74"/>
    </location>
</feature>
<keyword evidence="1" id="KW-1133">Transmembrane helix</keyword>
<feature type="domain" description="Methyltransferase" evidence="2">
    <location>
        <begin position="181"/>
        <end position="371"/>
    </location>
</feature>
<dbReference type="SUPFAM" id="SSF53335">
    <property type="entry name" value="S-adenosyl-L-methionine-dependent methyltransferases"/>
    <property type="match status" value="1"/>
</dbReference>
<keyword evidence="1" id="KW-0812">Transmembrane</keyword>
<dbReference type="Proteomes" id="UP000001396">
    <property type="component" value="Unassembled WGS sequence"/>
</dbReference>
<accession>D3BCY1</accession>
<dbReference type="Gene3D" id="3.40.50.150">
    <property type="entry name" value="Vaccinia Virus protein VP39"/>
    <property type="match status" value="1"/>
</dbReference>
<dbReference type="PANTHER" id="PTHR32026">
    <property type="entry name" value="METHYLTRANSFERASE-LIKE PROTEIN 24"/>
    <property type="match status" value="1"/>
</dbReference>
<dbReference type="InterPro" id="IPR029063">
    <property type="entry name" value="SAM-dependent_MTases_sf"/>
</dbReference>
<protein>
    <recommendedName>
        <fullName evidence="2">Methyltransferase domain-containing protein</fullName>
    </recommendedName>
</protein>
<comment type="caution">
    <text evidence="3">The sequence shown here is derived from an EMBL/GenBank/DDBJ whole genome shotgun (WGS) entry which is preliminary data.</text>
</comment>
<evidence type="ECO:0000259" key="2">
    <source>
        <dbReference type="Pfam" id="PF13383"/>
    </source>
</evidence>
<dbReference type="AlphaFoldDB" id="D3BCY1"/>
<reference evidence="3 4" key="1">
    <citation type="journal article" date="2011" name="Genome Res.">
        <title>Phylogeny-wide analysis of social amoeba genomes highlights ancient origins for complex intercellular communication.</title>
        <authorList>
            <person name="Heidel A.J."/>
            <person name="Lawal H.M."/>
            <person name="Felder M."/>
            <person name="Schilde C."/>
            <person name="Helps N.R."/>
            <person name="Tunggal B."/>
            <person name="Rivero F."/>
            <person name="John U."/>
            <person name="Schleicher M."/>
            <person name="Eichinger L."/>
            <person name="Platzer M."/>
            <person name="Noegel A.A."/>
            <person name="Schaap P."/>
            <person name="Gloeckner G."/>
        </authorList>
    </citation>
    <scope>NUCLEOTIDE SEQUENCE [LARGE SCALE GENOMIC DNA]</scope>
    <source>
        <strain evidence="4">ATCC 26659 / Pp 5 / PN500</strain>
    </source>
</reference>
<gene>
    <name evidence="3" type="ORF">PPL_06359</name>
</gene>
<dbReference type="InterPro" id="IPR025714">
    <property type="entry name" value="Methyltranfer_dom"/>
</dbReference>
<dbReference type="Pfam" id="PF13383">
    <property type="entry name" value="Methyltransf_22"/>
    <property type="match status" value="1"/>
</dbReference>
<sequence length="386" mass="44699">MDKWIKIIIKSYSSPETLERLPRINNKMNLFCVHGFSTSLVYFSKKTENMYNKNYLFVFFIVILLTITSTSLYLSNNNSNINLINGIDKIRSEQVSLKHTVNVLTKHIKDIKDTNTQINIGSTTTLSDSFVQVMKDKLYNQEYTEEQSAEVGSLLLNSVLFQDGQCDSYKVLGGGSDNGVPGEGSWKICQDSDKWHVNRSNQCQVFSFGIANDFTFDDELTKLGCKVESFDPSMSMESQKRSDLNNFWKIGIADKDTNDFEGKEYGGSRKQVWEVYTLETLMKRFKVEYLDFLKMDIEGNEWPILKQWIESGILKKIKMLTFEVHFWSSTHDIHTHLEWAKIIIALREQGFKLFGTRENPMSTDEDLGFLKKSSCCYDLYWYNSNI</sequence>
<dbReference type="InParanoid" id="D3BCY1"/>
<evidence type="ECO:0000313" key="4">
    <source>
        <dbReference type="Proteomes" id="UP000001396"/>
    </source>
</evidence>
<dbReference type="InterPro" id="IPR026913">
    <property type="entry name" value="METTL24"/>
</dbReference>
<dbReference type="RefSeq" id="XP_020432892.1">
    <property type="nucleotide sequence ID" value="XM_020577218.1"/>
</dbReference>
<keyword evidence="4" id="KW-1185">Reference proteome</keyword>
<proteinExistence type="predicted"/>